<accession>A0A9D3UY49</accession>
<sequence length="257" mass="29395">MNENLLKQFTEEDIAYAIKTMAPLKAPSIDGFPAIFFLRILSVEVICPLYKEGPGDSGHLMWSCRILQHVWASLQIKIAPSNCSSSCNTRYVNTFSAADKQQKNLFPFLSGPYVIARDYEGEIVGVETYLLENVVNVFVAEARACERALLFAMEMGHRRLILEGDSLSVIKKLRSTGEDKSILRLIINHIQFLETFFDDVHYLFMPRTVNIVAHTLALEGRRSHFLGRWVDGVPISVRTMVEKDRWRRFTESPEKVH</sequence>
<dbReference type="CDD" id="cd06222">
    <property type="entry name" value="RNase_H_like"/>
    <property type="match status" value="1"/>
</dbReference>
<dbReference type="SUPFAM" id="SSF53098">
    <property type="entry name" value="Ribonuclease H-like"/>
    <property type="match status" value="1"/>
</dbReference>
<dbReference type="Gene3D" id="3.30.420.10">
    <property type="entry name" value="Ribonuclease H-like superfamily/Ribonuclease H"/>
    <property type="match status" value="1"/>
</dbReference>
<gene>
    <name evidence="2" type="ORF">J1N35_029639</name>
</gene>
<comment type="caution">
    <text evidence="2">The sequence shown here is derived from an EMBL/GenBank/DDBJ whole genome shotgun (WGS) entry which is preliminary data.</text>
</comment>
<name>A0A9D3UY49_9ROSI</name>
<dbReference type="EMBL" id="JAIQCV010000009">
    <property type="protein sequence ID" value="KAH1064652.1"/>
    <property type="molecule type" value="Genomic_DNA"/>
</dbReference>
<dbReference type="AlphaFoldDB" id="A0A9D3UY49"/>
<dbReference type="GO" id="GO:0003676">
    <property type="term" value="F:nucleic acid binding"/>
    <property type="evidence" value="ECO:0007669"/>
    <property type="project" value="InterPro"/>
</dbReference>
<proteinExistence type="predicted"/>
<dbReference type="PANTHER" id="PTHR47074">
    <property type="entry name" value="BNAC02G40300D PROTEIN"/>
    <property type="match status" value="1"/>
</dbReference>
<dbReference type="PANTHER" id="PTHR47074:SF61">
    <property type="entry name" value="RNASE H TYPE-1 DOMAIN-CONTAINING PROTEIN"/>
    <property type="match status" value="1"/>
</dbReference>
<dbReference type="InterPro" id="IPR036397">
    <property type="entry name" value="RNaseH_sf"/>
</dbReference>
<dbReference type="InterPro" id="IPR002156">
    <property type="entry name" value="RNaseH_domain"/>
</dbReference>
<keyword evidence="3" id="KW-1185">Reference proteome</keyword>
<dbReference type="InterPro" id="IPR012337">
    <property type="entry name" value="RNaseH-like_sf"/>
</dbReference>
<feature type="domain" description="RNase H type-1" evidence="1">
    <location>
        <begin position="114"/>
        <end position="217"/>
    </location>
</feature>
<protein>
    <recommendedName>
        <fullName evidence="1">RNase H type-1 domain-containing protein</fullName>
    </recommendedName>
</protein>
<dbReference type="Proteomes" id="UP000828251">
    <property type="component" value="Unassembled WGS sequence"/>
</dbReference>
<reference evidence="2 3" key="1">
    <citation type="journal article" date="2021" name="Plant Biotechnol. J.">
        <title>Multi-omics assisted identification of the key and species-specific regulatory components of drought-tolerant mechanisms in Gossypium stocksii.</title>
        <authorList>
            <person name="Yu D."/>
            <person name="Ke L."/>
            <person name="Zhang D."/>
            <person name="Wu Y."/>
            <person name="Sun Y."/>
            <person name="Mei J."/>
            <person name="Sun J."/>
            <person name="Sun Y."/>
        </authorList>
    </citation>
    <scope>NUCLEOTIDE SEQUENCE [LARGE SCALE GENOMIC DNA]</scope>
    <source>
        <strain evidence="3">cv. E1</strain>
        <tissue evidence="2">Leaf</tissue>
    </source>
</reference>
<evidence type="ECO:0000259" key="1">
    <source>
        <dbReference type="Pfam" id="PF13456"/>
    </source>
</evidence>
<evidence type="ECO:0000313" key="3">
    <source>
        <dbReference type="Proteomes" id="UP000828251"/>
    </source>
</evidence>
<dbReference type="GO" id="GO:0004523">
    <property type="term" value="F:RNA-DNA hybrid ribonuclease activity"/>
    <property type="evidence" value="ECO:0007669"/>
    <property type="project" value="InterPro"/>
</dbReference>
<dbReference type="InterPro" id="IPR044730">
    <property type="entry name" value="RNase_H-like_dom_plant"/>
</dbReference>
<dbReference type="InterPro" id="IPR052929">
    <property type="entry name" value="RNase_H-like_EbsB-rel"/>
</dbReference>
<organism evidence="2 3">
    <name type="scientific">Gossypium stocksii</name>
    <dbReference type="NCBI Taxonomy" id="47602"/>
    <lineage>
        <taxon>Eukaryota</taxon>
        <taxon>Viridiplantae</taxon>
        <taxon>Streptophyta</taxon>
        <taxon>Embryophyta</taxon>
        <taxon>Tracheophyta</taxon>
        <taxon>Spermatophyta</taxon>
        <taxon>Magnoliopsida</taxon>
        <taxon>eudicotyledons</taxon>
        <taxon>Gunneridae</taxon>
        <taxon>Pentapetalae</taxon>
        <taxon>rosids</taxon>
        <taxon>malvids</taxon>
        <taxon>Malvales</taxon>
        <taxon>Malvaceae</taxon>
        <taxon>Malvoideae</taxon>
        <taxon>Gossypium</taxon>
    </lineage>
</organism>
<dbReference type="OrthoDB" id="1906820at2759"/>
<evidence type="ECO:0000313" key="2">
    <source>
        <dbReference type="EMBL" id="KAH1064652.1"/>
    </source>
</evidence>
<dbReference type="Pfam" id="PF13456">
    <property type="entry name" value="RVT_3"/>
    <property type="match status" value="1"/>
</dbReference>